<evidence type="ECO:0000313" key="2">
    <source>
        <dbReference type="EMBL" id="MCG6503993.1"/>
    </source>
</evidence>
<accession>A0ABS9NMH8</accession>
<organism evidence="2 3">
    <name type="scientific">Kingella pumchi</name>
    <dbReference type="NCBI Taxonomy" id="2779506"/>
    <lineage>
        <taxon>Bacteria</taxon>
        <taxon>Pseudomonadati</taxon>
        <taxon>Pseudomonadota</taxon>
        <taxon>Betaproteobacteria</taxon>
        <taxon>Neisseriales</taxon>
        <taxon>Neisseriaceae</taxon>
        <taxon>Kingella</taxon>
    </lineage>
</organism>
<protein>
    <recommendedName>
        <fullName evidence="1">GAPS4 PD-(D/E)XK nuclease domain-containing protein</fullName>
    </recommendedName>
</protein>
<sequence>MGEYSKTIGEIGENIVDNFLNLIGWDKVENNLTLSCQKAVRHAKGNSRQRNTHGIDILFTYKTPLEQNTIQNIIVSVKHTNNSYPNNPKNQFKDYMQDLVQTLECFKHSELKTERKNLFNNIRKHQDIGVLFWLSSNENTYDNLITKIANINLESDWKFDTVHVIDNKKVNFIFNLMKFLRSNNRYEIFFYYPETSLSYQDADIPRYGKVLPVEFLTSPIIPVILKNNSDTEAIDTFCLASSENFDGDSLRRLIKAADEYTAKMNCKYLFLFPNYIASQHEPEVRTALVNVEKPENLISIKSYSPDFRSLYKDE</sequence>
<comment type="caution">
    <text evidence="2">The sequence shown here is derived from an EMBL/GenBank/DDBJ whole genome shotgun (WGS) entry which is preliminary data.</text>
</comment>
<feature type="domain" description="GAPS4 PD-(D/E)XK nuclease" evidence="1">
    <location>
        <begin position="1"/>
        <end position="169"/>
    </location>
</feature>
<keyword evidence="3" id="KW-1185">Reference proteome</keyword>
<name>A0ABS9NMH8_9NEIS</name>
<dbReference type="EMBL" id="JAKOOW010000023">
    <property type="protein sequence ID" value="MCG6503993.1"/>
    <property type="molecule type" value="Genomic_DNA"/>
</dbReference>
<dbReference type="Proteomes" id="UP001298424">
    <property type="component" value="Unassembled WGS sequence"/>
</dbReference>
<reference evidence="2 3" key="1">
    <citation type="submission" date="2022-02" db="EMBL/GenBank/DDBJ databases">
        <title>Genome sequence data of Kingella unionensis sp. nov. strain CICC 24913 (CCUG 75125).</title>
        <authorList>
            <person name="Xiao M."/>
        </authorList>
    </citation>
    <scope>NUCLEOTIDE SEQUENCE [LARGE SCALE GENOMIC DNA]</scope>
    <source>
        <strain evidence="2 3">CICC 24913</strain>
    </source>
</reference>
<gene>
    <name evidence="2" type="ORF">MB824_05735</name>
</gene>
<proteinExistence type="predicted"/>
<dbReference type="RefSeq" id="WP_238746675.1">
    <property type="nucleotide sequence ID" value="NZ_JAKOOW010000023.1"/>
</dbReference>
<dbReference type="Pfam" id="PF26115">
    <property type="entry name" value="PDDEXK_GAPS4"/>
    <property type="match status" value="1"/>
</dbReference>
<dbReference type="InterPro" id="IPR058873">
    <property type="entry name" value="PDDEXK_GAPS4"/>
</dbReference>
<evidence type="ECO:0000259" key="1">
    <source>
        <dbReference type="Pfam" id="PF26115"/>
    </source>
</evidence>
<evidence type="ECO:0000313" key="3">
    <source>
        <dbReference type="Proteomes" id="UP001298424"/>
    </source>
</evidence>